<reference evidence="4" key="1">
    <citation type="submission" date="2025-08" db="UniProtKB">
        <authorList>
            <consortium name="RefSeq"/>
        </authorList>
    </citation>
    <scope>IDENTIFICATION</scope>
</reference>
<keyword evidence="2" id="KW-0472">Membrane</keyword>
<dbReference type="InterPro" id="IPR038818">
    <property type="entry name" value="MCEMP1"/>
</dbReference>
<evidence type="ECO:0000256" key="2">
    <source>
        <dbReference type="SAM" id="Phobius"/>
    </source>
</evidence>
<feature type="transmembrane region" description="Helical" evidence="2">
    <location>
        <begin position="85"/>
        <end position="113"/>
    </location>
</feature>
<organism evidence="3 4">
    <name type="scientific">Carlito syrichta</name>
    <name type="common">Philippine tarsier</name>
    <name type="synonym">Tarsius syrichta</name>
    <dbReference type="NCBI Taxonomy" id="1868482"/>
    <lineage>
        <taxon>Eukaryota</taxon>
        <taxon>Metazoa</taxon>
        <taxon>Chordata</taxon>
        <taxon>Craniata</taxon>
        <taxon>Vertebrata</taxon>
        <taxon>Euteleostomi</taxon>
        <taxon>Mammalia</taxon>
        <taxon>Eutheria</taxon>
        <taxon>Euarchontoglires</taxon>
        <taxon>Primates</taxon>
        <taxon>Haplorrhini</taxon>
        <taxon>Tarsiiformes</taxon>
        <taxon>Tarsiidae</taxon>
        <taxon>Carlito</taxon>
    </lineage>
</organism>
<proteinExistence type="predicted"/>
<dbReference type="KEGG" id="csyr:103252250"/>
<feature type="region of interest" description="Disordered" evidence="1">
    <location>
        <begin position="1"/>
        <end position="43"/>
    </location>
</feature>
<evidence type="ECO:0000256" key="1">
    <source>
        <dbReference type="SAM" id="MobiDB-lite"/>
    </source>
</evidence>
<dbReference type="RefSeq" id="XP_021564680.1">
    <property type="nucleotide sequence ID" value="XM_021709005.1"/>
</dbReference>
<dbReference type="GeneID" id="103252250"/>
<protein>
    <submittedName>
        <fullName evidence="4">Mast cell-expressed membrane protein 1</fullName>
    </submittedName>
</protein>
<dbReference type="OrthoDB" id="9837482at2759"/>
<dbReference type="STRING" id="1868482.ENSTSYP00000020038"/>
<dbReference type="PANTHER" id="PTHR37856">
    <property type="entry name" value="MAST CELL-EXPRESSED MEMBRANE PROTEIN 1"/>
    <property type="match status" value="1"/>
</dbReference>
<keyword evidence="2" id="KW-0812">Transmembrane</keyword>
<keyword evidence="2" id="KW-1133">Transmembrane helix</keyword>
<name>A0A3Q0DRP1_CARSF</name>
<keyword evidence="3" id="KW-1185">Reference proteome</keyword>
<dbReference type="PANTHER" id="PTHR37856:SF1">
    <property type="entry name" value="MAST CELL-EXPRESSED MEMBRANE PROTEIN 1"/>
    <property type="match status" value="1"/>
</dbReference>
<feature type="non-terminal residue" evidence="4">
    <location>
        <position position="224"/>
    </location>
</feature>
<sequence>MEAQETSRHQKIKMHATGFRDKKRGPAAQKEGASDPDYENITLTFRNQNQAKDGHLPPTSQADLPLCPCPAQPRPPSDLVQVPCWLYKAIMSLYVLLALAFLFCIILSAIVLVKNSEMSRELLDLKRELWNVSNSVQECEKKQKKGWESIKQSIVEVRTMVQILTTLPAGAPAALPSWGEFVPVPNAELGQRLNLNKQEDSAAAAVAYRMGWKLPTETEGPESP</sequence>
<evidence type="ECO:0000313" key="3">
    <source>
        <dbReference type="Proteomes" id="UP000189704"/>
    </source>
</evidence>
<gene>
    <name evidence="4" type="primary">MCEMP1</name>
</gene>
<evidence type="ECO:0000313" key="4">
    <source>
        <dbReference type="RefSeq" id="XP_021564680.1"/>
    </source>
</evidence>
<dbReference type="AlphaFoldDB" id="A0A3Q0DRP1"/>
<accession>A0A3Q0DRP1</accession>
<dbReference type="Proteomes" id="UP000189704">
    <property type="component" value="Unplaced"/>
</dbReference>
<dbReference type="CTD" id="199675"/>